<feature type="compositionally biased region" description="Polar residues" evidence="5">
    <location>
        <begin position="1"/>
        <end position="21"/>
    </location>
</feature>
<dbReference type="Proteomes" id="UP001498398">
    <property type="component" value="Unassembled WGS sequence"/>
</dbReference>
<evidence type="ECO:0000259" key="7">
    <source>
        <dbReference type="Pfam" id="PF02656"/>
    </source>
</evidence>
<protein>
    <submittedName>
        <fullName evidence="8">GTPase regulator Nrf1</fullName>
    </submittedName>
</protein>
<feature type="transmembrane region" description="Helical" evidence="6">
    <location>
        <begin position="122"/>
        <end position="141"/>
    </location>
</feature>
<evidence type="ECO:0000256" key="1">
    <source>
        <dbReference type="ARBA" id="ARBA00004127"/>
    </source>
</evidence>
<evidence type="ECO:0000256" key="2">
    <source>
        <dbReference type="ARBA" id="ARBA00022692"/>
    </source>
</evidence>
<evidence type="ECO:0000313" key="9">
    <source>
        <dbReference type="Proteomes" id="UP001498398"/>
    </source>
</evidence>
<dbReference type="PANTHER" id="PTHR46140">
    <property type="entry name" value="VACUOLAR TRANSPORTER CHAPERONE 1-RELATED"/>
    <property type="match status" value="1"/>
</dbReference>
<keyword evidence="3 6" id="KW-1133">Transmembrane helix</keyword>
<feature type="region of interest" description="Disordered" evidence="5">
    <location>
        <begin position="1"/>
        <end position="31"/>
    </location>
</feature>
<feature type="transmembrane region" description="Helical" evidence="6">
    <location>
        <begin position="45"/>
        <end position="65"/>
    </location>
</feature>
<keyword evidence="4 6" id="KW-0472">Membrane</keyword>
<evidence type="ECO:0000256" key="6">
    <source>
        <dbReference type="SAM" id="Phobius"/>
    </source>
</evidence>
<dbReference type="PANTHER" id="PTHR46140:SF2">
    <property type="entry name" value="VACUOLAR TRANSPORTER CHAPERONE 3 COMPLEX SUBUNIT 3-RELATED"/>
    <property type="match status" value="1"/>
</dbReference>
<proteinExistence type="predicted"/>
<evidence type="ECO:0000313" key="8">
    <source>
        <dbReference type="EMBL" id="KAK7462893.1"/>
    </source>
</evidence>
<comment type="subcellular location">
    <subcellularLocation>
        <location evidence="1">Endomembrane system</location>
        <topology evidence="1">Multi-pass membrane protein</topology>
    </subcellularLocation>
</comment>
<evidence type="ECO:0000256" key="5">
    <source>
        <dbReference type="SAM" id="MobiDB-lite"/>
    </source>
</evidence>
<reference evidence="8 9" key="1">
    <citation type="submission" date="2024-01" db="EMBL/GenBank/DDBJ databases">
        <title>A draft genome for the cacao thread blight pathogen Marasmiellus scandens.</title>
        <authorList>
            <person name="Baruah I.K."/>
            <person name="Leung J."/>
            <person name="Bukari Y."/>
            <person name="Amoako-Attah I."/>
            <person name="Meinhardt L.W."/>
            <person name="Bailey B.A."/>
            <person name="Cohen S.P."/>
        </authorList>
    </citation>
    <scope>NUCLEOTIDE SEQUENCE [LARGE SCALE GENOMIC DNA]</scope>
    <source>
        <strain evidence="8 9">GH-19</strain>
    </source>
</reference>
<comment type="caution">
    <text evidence="8">The sequence shown here is derived from an EMBL/GenBank/DDBJ whole genome shotgun (WGS) entry which is preliminary data.</text>
</comment>
<dbReference type="Pfam" id="PF02656">
    <property type="entry name" value="DUF202"/>
    <property type="match status" value="1"/>
</dbReference>
<dbReference type="InterPro" id="IPR051572">
    <property type="entry name" value="VTC_Complex_Subunit"/>
</dbReference>
<dbReference type="InterPro" id="IPR003807">
    <property type="entry name" value="DUF202"/>
</dbReference>
<keyword evidence="2 6" id="KW-0812">Transmembrane</keyword>
<feature type="transmembrane region" description="Helical" evidence="6">
    <location>
        <begin position="77"/>
        <end position="99"/>
    </location>
</feature>
<organism evidence="8 9">
    <name type="scientific">Marasmiellus scandens</name>
    <dbReference type="NCBI Taxonomy" id="2682957"/>
    <lineage>
        <taxon>Eukaryota</taxon>
        <taxon>Fungi</taxon>
        <taxon>Dikarya</taxon>
        <taxon>Basidiomycota</taxon>
        <taxon>Agaricomycotina</taxon>
        <taxon>Agaricomycetes</taxon>
        <taxon>Agaricomycetidae</taxon>
        <taxon>Agaricales</taxon>
        <taxon>Marasmiineae</taxon>
        <taxon>Omphalotaceae</taxon>
        <taxon>Marasmiellus</taxon>
    </lineage>
</organism>
<accession>A0ABR1JMS3</accession>
<sequence>MSSSKVGQTSTQPDASTSATQIEGPEPEEHANWQPKLAFANERTFLAWAHFTVLLGAIAVGMLNFHPKNELTSDGDSSGPIAATVLSFLAILIMLYALASHNRRASTIRHGDTPESVYIDRFGPTFVIISFIAAFILNIVLRRKQFGSGTEIQV</sequence>
<evidence type="ECO:0000256" key="4">
    <source>
        <dbReference type="ARBA" id="ARBA00023136"/>
    </source>
</evidence>
<keyword evidence="9" id="KW-1185">Reference proteome</keyword>
<feature type="domain" description="DUF202" evidence="7">
    <location>
        <begin position="39"/>
        <end position="105"/>
    </location>
</feature>
<evidence type="ECO:0000256" key="3">
    <source>
        <dbReference type="ARBA" id="ARBA00022989"/>
    </source>
</evidence>
<dbReference type="EMBL" id="JBANRG010000010">
    <property type="protein sequence ID" value="KAK7462893.1"/>
    <property type="molecule type" value="Genomic_DNA"/>
</dbReference>
<gene>
    <name evidence="8" type="primary">nrf1_2</name>
    <name evidence="8" type="ORF">VKT23_007471</name>
</gene>
<name>A0ABR1JMS3_9AGAR</name>